<dbReference type="KEGG" id="cmah:C1I91_20235"/>
<dbReference type="Proteomes" id="UP000286268">
    <property type="component" value="Chromosome"/>
</dbReference>
<dbReference type="InterPro" id="IPR050708">
    <property type="entry name" value="T6SS_VgrG/RHS"/>
</dbReference>
<dbReference type="InterPro" id="IPR022385">
    <property type="entry name" value="Rhs_assc_core"/>
</dbReference>
<gene>
    <name evidence="3" type="ORF">C1I91_20235</name>
</gene>
<evidence type="ECO:0000256" key="1">
    <source>
        <dbReference type="ARBA" id="ARBA00022737"/>
    </source>
</evidence>
<dbReference type="PANTHER" id="PTHR32305">
    <property type="match status" value="1"/>
</dbReference>
<name>A0A3R5QWA5_9CLOT</name>
<evidence type="ECO:0000313" key="4">
    <source>
        <dbReference type="Proteomes" id="UP000286268"/>
    </source>
</evidence>
<feature type="domain" description="Teneurin-like YD-shell" evidence="2">
    <location>
        <begin position="2"/>
        <end position="271"/>
    </location>
</feature>
<proteinExistence type="predicted"/>
<dbReference type="Pfam" id="PF25023">
    <property type="entry name" value="TEN_YD-shell"/>
    <property type="match status" value="1"/>
</dbReference>
<dbReference type="InterPro" id="IPR006530">
    <property type="entry name" value="YD"/>
</dbReference>
<accession>A0A3R5QWA5</accession>
<reference evidence="3 4" key="1">
    <citation type="submission" date="2018-01" db="EMBL/GenBank/DDBJ databases">
        <title>Genome Sequencing and Assembly of Anaerobacter polyendosporus strain CT4.</title>
        <authorList>
            <person name="Tachaapaikoon C."/>
            <person name="Sutheeworapong S."/>
            <person name="Jenjaroenpun P."/>
            <person name="Wongsurawat T."/>
            <person name="Nookeaw I."/>
            <person name="Cheawchanlertfa P."/>
            <person name="Kosugi A."/>
            <person name="Cheevadhanarak S."/>
            <person name="Ratanakhanokchai K."/>
        </authorList>
    </citation>
    <scope>NUCLEOTIDE SEQUENCE [LARGE SCALE GENOMIC DNA]</scope>
    <source>
        <strain evidence="3 4">CT4</strain>
    </source>
</reference>
<evidence type="ECO:0000313" key="3">
    <source>
        <dbReference type="EMBL" id="QAA33769.1"/>
    </source>
</evidence>
<dbReference type="Gene3D" id="2.180.10.10">
    <property type="entry name" value="RHS repeat-associated core"/>
    <property type="match status" value="1"/>
</dbReference>
<dbReference type="OrthoDB" id="1899157at2"/>
<dbReference type="EMBL" id="CP025746">
    <property type="protein sequence ID" value="QAA33769.1"/>
    <property type="molecule type" value="Genomic_DNA"/>
</dbReference>
<sequence>MIKYYYNELNELIREDNQLSSKTIVYSYDDGGNIKSKTEYGYTSLTPANPLNTINYGYDDANWKDKLTSYNGKAITYDEIGNPLTYDGNTYTWEEGRQLSTISNGSQTISYKYDDAGIRTEKKVNGVVTKYHLVGDKVTYETNGTDKIYYTYDSSNDLVSMNLNGTEYFYIRNGQGDIIGIVDGSGTQVVSYSYDTWGKLVSITGSLKDTVGVKNPYRYRGYRYDSETGLYYLQSRYYNPDWGRFVNADTITGSTGELLTANMFAYCRNNPVNHADLDGDWILDALFMAADVAEFVASPSVAKFGWVLLYAVSFADPTGIGSTVAHGIKAAHVMEETVHVVREAARAGELIGRYHKVKAAVKGMGLETHHLVEKIFARTLGVKPRRMLSVALTKEQHRIYTNRWAREIPHGSRSVGVHHIEKAIHNVYHDNEVLKHATLKWLHDVKNTMR</sequence>
<dbReference type="NCBIfam" id="TIGR03696">
    <property type="entry name" value="Rhs_assc_core"/>
    <property type="match status" value="1"/>
</dbReference>
<organism evidence="3 4">
    <name type="scientific">Clostridium manihotivorum</name>
    <dbReference type="NCBI Taxonomy" id="2320868"/>
    <lineage>
        <taxon>Bacteria</taxon>
        <taxon>Bacillati</taxon>
        <taxon>Bacillota</taxon>
        <taxon>Clostridia</taxon>
        <taxon>Eubacteriales</taxon>
        <taxon>Clostridiaceae</taxon>
        <taxon>Clostridium</taxon>
    </lineage>
</organism>
<dbReference type="AlphaFoldDB" id="A0A3R5QWA5"/>
<keyword evidence="4" id="KW-1185">Reference proteome</keyword>
<dbReference type="PANTHER" id="PTHR32305:SF17">
    <property type="entry name" value="TRNA NUCLEASE WAPA"/>
    <property type="match status" value="1"/>
</dbReference>
<protein>
    <submittedName>
        <fullName evidence="3">Cell wall associated protein</fullName>
    </submittedName>
</protein>
<dbReference type="NCBIfam" id="TIGR01643">
    <property type="entry name" value="YD_repeat_2x"/>
    <property type="match status" value="1"/>
</dbReference>
<evidence type="ECO:0000259" key="2">
    <source>
        <dbReference type="Pfam" id="PF25023"/>
    </source>
</evidence>
<dbReference type="InterPro" id="IPR056823">
    <property type="entry name" value="TEN-like_YD-shell"/>
</dbReference>
<keyword evidence="1" id="KW-0677">Repeat</keyword>